<dbReference type="Proteomes" id="UP001162741">
    <property type="component" value="Chromosome"/>
</dbReference>
<dbReference type="EMBL" id="CP107006">
    <property type="protein sequence ID" value="UYQ94440.1"/>
    <property type="molecule type" value="Genomic_DNA"/>
</dbReference>
<gene>
    <name evidence="2" type="ORF">MKQ68_04970</name>
</gene>
<accession>A0ABY6J434</accession>
<evidence type="ECO:0000313" key="3">
    <source>
        <dbReference type="Proteomes" id="UP001162741"/>
    </source>
</evidence>
<dbReference type="PROSITE" id="PS51257">
    <property type="entry name" value="PROKAR_LIPOPROTEIN"/>
    <property type="match status" value="1"/>
</dbReference>
<reference evidence="2" key="1">
    <citation type="submission" date="2022-10" db="EMBL/GenBank/DDBJ databases">
        <title>Chitinophaga sp. nov., isolated from soil.</title>
        <authorList>
            <person name="Jeon C.O."/>
        </authorList>
    </citation>
    <scope>NUCLEOTIDE SEQUENCE</scope>
    <source>
        <strain evidence="2">R8</strain>
    </source>
</reference>
<keyword evidence="3" id="KW-1185">Reference proteome</keyword>
<dbReference type="InterPro" id="IPR032168">
    <property type="entry name" value="DUF5004"/>
</dbReference>
<proteinExistence type="predicted"/>
<protein>
    <submittedName>
        <fullName evidence="2">DUF5004 domain-containing protein</fullName>
    </submittedName>
</protein>
<sequence length="147" mass="16678">MIFPLQKVVRTCALFLVLLITACEQQDIQVQESVKDIAGAWRITKAVRNGVDITAYADFTQFRINFGTNQQYTIEHPMPFVVTKNGGYELNDPKYPFRIRFSENGAAQPLSSSFTYPVVNGKRNLVFTFSPGCQSNTYVYTLEKVHP</sequence>
<name>A0ABY6J434_9BACT</name>
<keyword evidence="1" id="KW-0732">Signal</keyword>
<dbReference type="Pfam" id="PF16395">
    <property type="entry name" value="DUF5004"/>
    <property type="match status" value="1"/>
</dbReference>
<feature type="chain" id="PRO_5046526079" evidence="1">
    <location>
        <begin position="23"/>
        <end position="147"/>
    </location>
</feature>
<dbReference type="RefSeq" id="WP_264282325.1">
    <property type="nucleotide sequence ID" value="NZ_CP107006.1"/>
</dbReference>
<feature type="signal peptide" evidence="1">
    <location>
        <begin position="1"/>
        <end position="22"/>
    </location>
</feature>
<evidence type="ECO:0000313" key="2">
    <source>
        <dbReference type="EMBL" id="UYQ94440.1"/>
    </source>
</evidence>
<evidence type="ECO:0000256" key="1">
    <source>
        <dbReference type="SAM" id="SignalP"/>
    </source>
</evidence>
<organism evidence="2 3">
    <name type="scientific">Chitinophaga horti</name>
    <dbReference type="NCBI Taxonomy" id="2920382"/>
    <lineage>
        <taxon>Bacteria</taxon>
        <taxon>Pseudomonadati</taxon>
        <taxon>Bacteroidota</taxon>
        <taxon>Chitinophagia</taxon>
        <taxon>Chitinophagales</taxon>
        <taxon>Chitinophagaceae</taxon>
        <taxon>Chitinophaga</taxon>
    </lineage>
</organism>